<reference evidence="16" key="1">
    <citation type="submission" date="2020-07" db="EMBL/GenBank/DDBJ databases">
        <title>A long reads based de novo assembly of the rainbow trout Arlee double haploid line genome.</title>
        <authorList>
            <person name="Gao G."/>
            <person name="Palti Y."/>
        </authorList>
    </citation>
    <scope>NUCLEOTIDE SEQUENCE [LARGE SCALE GENOMIC DNA]</scope>
</reference>
<evidence type="ECO:0000256" key="6">
    <source>
        <dbReference type="SAM" id="MobiDB-lite"/>
    </source>
</evidence>
<feature type="domain" description="Transmembrane protein TMEM132 C-terminal" evidence="10">
    <location>
        <begin position="956"/>
        <end position="1040"/>
    </location>
</feature>
<evidence type="ECO:0000259" key="11">
    <source>
        <dbReference type="Pfam" id="PF16070"/>
    </source>
</evidence>
<proteinExistence type="inferred from homology"/>
<evidence type="ECO:0000256" key="2">
    <source>
        <dbReference type="ARBA" id="ARBA00006166"/>
    </source>
</evidence>
<evidence type="ECO:0000256" key="3">
    <source>
        <dbReference type="ARBA" id="ARBA00022692"/>
    </source>
</evidence>
<evidence type="ECO:0000313" key="16">
    <source>
        <dbReference type="Ensembl" id="ENSOMYP00000077191.2"/>
    </source>
</evidence>
<evidence type="ECO:0000259" key="15">
    <source>
        <dbReference type="Pfam" id="PF23487"/>
    </source>
</evidence>
<dbReference type="Pfam" id="PF23487">
    <property type="entry name" value="Ig_TMEM132_6th"/>
    <property type="match status" value="1"/>
</dbReference>
<dbReference type="Pfam" id="PF15705">
    <property type="entry name" value="TMEM132_N"/>
    <property type="match status" value="1"/>
</dbReference>
<dbReference type="AlphaFoldDB" id="A0A8C7T956"/>
<sequence length="1162" mass="126943">MSVYSHIWRILQIFLATIVTIVTQELDSREMSDNTKSSLPFPVFLPVNYQVKDADYFFLKEAGQDIMRNSSMQTQTQPFVILRASRPPAVNASYGPLSTEQPVPLDLVQSVQLFRAPGVFTYNWKVQSFVLTPRVYSSMPKVRVLFYVAGRDWDRGADGLKDELPCVTVFAFWQTQEVRGSCALGGLRGTCMAELEPVAGWFSPAAESSSPGRLDPTEVNTVELYYQARPSAYGKCREGDWDRWGSSEQQQAEYIPVTPMQRISSVRLLQVPKGAPSLSQLKLGKAVVIQTSSKPLKKTDIATFYILMASSSFLENFTMRAIVKKGVSFRTATPSNSLLWDITLDSGADGTIAVVCQRKSAIPGKRLDSSLLEVLQMDFEVEELSSQSDSQVITWHLELPPNTRDGGQKEGSMRIYTTQRDFVGLAPLVMDSAILNTAVLTGKKVVMPVRTVAVEEDGSVTDVSDFTDCSSTDEDILKVSDRCDYVFVNGKEMKGKVRMMVNFTYSYLSAQLEMNVWIPRLPLQIEVSDTELSQIKGWRVPIITTKRLSWNSEEKEEDKKGKGCMLQFQHALVRVITHFIAEQSDPREPQAYFLGSDWQVDVTRLVRYFLKVEDPHIARLQAGRVLSGRDVGSTSIQVFSPLSDSILAEKTVTVVDDKVTITELGVQLVTGLALSLQLSPGSNRAILATATTQEVLQSPKQEAVVSSWVQFSDDSMTPLDIYDPAYYRVTVTSLDEGVVSVQGSPPAVVAEGEGQGVLVRVEMAICEACQKSKRKSTLAVGSGSLKVKFQVNSRRFDSSNSSSSSGGGGGGGVGGGGGRSKDSSSDYGNDGEEVDSERKQQKPQQTLPSSSASEREESAMRKVTTTAKSTERDSAPGVSSDGSSQGGVDGVIETGSFLNAGTLNSPASPINDSDYSSPSDYRTAEGTDSGLVEDIGSVAVSSTVKAPGNLVNYNNPYQEEVPDQEPMGVDMGSEDMLSNRPLSDLEIGMYALLGVFCLAILVFLVNCISYVVKFRHKQPPSHGQEPTGHRHDWVWLGTDAELVMNVPGSPPQQDNQSATTVIDIGSDKTASLPRRPSCLVSSSPSSPLGCGGSVRAKPMNRNESIHSPTSKRKRVQFTTFASLDRQHSPQPPRENGHGIHWVGKEENCVEPQVPITEPVDHL</sequence>
<dbReference type="InterPro" id="IPR055422">
    <property type="entry name" value="Ig_TMEM132_2nd"/>
</dbReference>
<keyword evidence="3 7" id="KW-0812">Transmembrane</keyword>
<dbReference type="PANTHER" id="PTHR13388:SF23">
    <property type="entry name" value="TRANSMEMBRANE PROTEIN 132C"/>
    <property type="match status" value="1"/>
</dbReference>
<evidence type="ECO:0000313" key="17">
    <source>
        <dbReference type="Proteomes" id="UP000694395"/>
    </source>
</evidence>
<keyword evidence="8" id="KW-0732">Signal</keyword>
<dbReference type="GeneTree" id="ENSGT00940000158942"/>
<dbReference type="InterPro" id="IPR055424">
    <property type="entry name" value="Ig_TMEM132_6th"/>
</dbReference>
<dbReference type="OrthoDB" id="10026202at2759"/>
<dbReference type="InterPro" id="IPR031435">
    <property type="entry name" value="TMEM132_N"/>
</dbReference>
<dbReference type="InterPro" id="IPR026307">
    <property type="entry name" value="TMEM132"/>
</dbReference>
<dbReference type="PANTHER" id="PTHR13388">
    <property type="entry name" value="DETONATOR, ISOFORM E"/>
    <property type="match status" value="1"/>
</dbReference>
<keyword evidence="5 7" id="KW-0472">Membrane</keyword>
<dbReference type="Pfam" id="PF23486">
    <property type="entry name" value="Ig_TMEM132_5th"/>
    <property type="match status" value="1"/>
</dbReference>
<dbReference type="Pfam" id="PF23039">
    <property type="entry name" value="TMEM132_3rd"/>
    <property type="match status" value="1"/>
</dbReference>
<dbReference type="Pfam" id="PF23481">
    <property type="entry name" value="Ig_TMEM132_2nd"/>
    <property type="match status" value="1"/>
</dbReference>
<feature type="compositionally biased region" description="Gly residues" evidence="6">
    <location>
        <begin position="805"/>
        <end position="818"/>
    </location>
</feature>
<feature type="region of interest" description="Disordered" evidence="6">
    <location>
        <begin position="1069"/>
        <end position="1114"/>
    </location>
</feature>
<evidence type="ECO:0000256" key="5">
    <source>
        <dbReference type="ARBA" id="ARBA00023136"/>
    </source>
</evidence>
<feature type="domain" description="Transmembrane protein family 132 fourth" evidence="11">
    <location>
        <begin position="424"/>
        <end position="521"/>
    </location>
</feature>
<evidence type="ECO:0000259" key="10">
    <source>
        <dbReference type="Pfam" id="PF15706"/>
    </source>
</evidence>
<protein>
    <submittedName>
        <fullName evidence="16">Transmembrane protein 132D</fullName>
    </submittedName>
</protein>
<keyword evidence="4 7" id="KW-1133">Transmembrane helix</keyword>
<keyword evidence="17" id="KW-1185">Reference proteome</keyword>
<organism evidence="16 17">
    <name type="scientific">Oncorhynchus mykiss</name>
    <name type="common">Rainbow trout</name>
    <name type="synonym">Salmo gairdneri</name>
    <dbReference type="NCBI Taxonomy" id="8022"/>
    <lineage>
        <taxon>Eukaryota</taxon>
        <taxon>Metazoa</taxon>
        <taxon>Chordata</taxon>
        <taxon>Craniata</taxon>
        <taxon>Vertebrata</taxon>
        <taxon>Euteleostomi</taxon>
        <taxon>Actinopterygii</taxon>
        <taxon>Neopterygii</taxon>
        <taxon>Teleostei</taxon>
        <taxon>Protacanthopterygii</taxon>
        <taxon>Salmoniformes</taxon>
        <taxon>Salmonidae</taxon>
        <taxon>Salmoninae</taxon>
        <taxon>Oncorhynchus</taxon>
    </lineage>
</organism>
<feature type="compositionally biased region" description="Low complexity" evidence="6">
    <location>
        <begin position="1071"/>
        <end position="1088"/>
    </location>
</feature>
<feature type="chain" id="PRO_5035472255" evidence="8">
    <location>
        <begin position="24"/>
        <end position="1162"/>
    </location>
</feature>
<gene>
    <name evidence="16" type="primary">LOC110525720</name>
</gene>
<accession>A0A8C7T956</accession>
<evidence type="ECO:0000259" key="12">
    <source>
        <dbReference type="Pfam" id="PF23039"/>
    </source>
</evidence>
<feature type="transmembrane region" description="Helical" evidence="7">
    <location>
        <begin position="987"/>
        <end position="1012"/>
    </location>
</feature>
<feature type="compositionally biased region" description="Polar residues" evidence="6">
    <location>
        <begin position="896"/>
        <end position="920"/>
    </location>
</feature>
<evidence type="ECO:0000256" key="1">
    <source>
        <dbReference type="ARBA" id="ARBA00004479"/>
    </source>
</evidence>
<dbReference type="InterPro" id="IPR031437">
    <property type="entry name" value="Ig_TMEM132_4th"/>
</dbReference>
<evidence type="ECO:0000259" key="14">
    <source>
        <dbReference type="Pfam" id="PF23486"/>
    </source>
</evidence>
<reference evidence="16" key="3">
    <citation type="submission" date="2025-09" db="UniProtKB">
        <authorList>
            <consortium name="Ensembl"/>
        </authorList>
    </citation>
    <scope>IDENTIFICATION</scope>
</reference>
<reference evidence="16" key="2">
    <citation type="submission" date="2025-08" db="UniProtKB">
        <authorList>
            <consortium name="Ensembl"/>
        </authorList>
    </citation>
    <scope>IDENTIFICATION</scope>
</reference>
<evidence type="ECO:0000259" key="13">
    <source>
        <dbReference type="Pfam" id="PF23481"/>
    </source>
</evidence>
<name>A0A8C7T956_ONCMY</name>
<dbReference type="InterPro" id="IPR055421">
    <property type="entry name" value="TMEM132_3rd"/>
</dbReference>
<evidence type="ECO:0000256" key="7">
    <source>
        <dbReference type="SAM" id="Phobius"/>
    </source>
</evidence>
<evidence type="ECO:0000256" key="4">
    <source>
        <dbReference type="ARBA" id="ARBA00022989"/>
    </source>
</evidence>
<feature type="domain" description="Transmembrane protein TMEM132 cohesin-like" evidence="12">
    <location>
        <begin position="278"/>
        <end position="422"/>
    </location>
</feature>
<comment type="subcellular location">
    <subcellularLocation>
        <location evidence="1">Membrane</location>
        <topology evidence="1">Single-pass type I membrane protein</topology>
    </subcellularLocation>
</comment>
<dbReference type="GO" id="GO:0016020">
    <property type="term" value="C:membrane"/>
    <property type="evidence" value="ECO:0007669"/>
    <property type="project" value="UniProtKB-SubCell"/>
</dbReference>
<feature type="domain" description="Transmembrane protein TMEM132 sixth" evidence="15">
    <location>
        <begin position="660"/>
        <end position="771"/>
    </location>
</feature>
<dbReference type="Ensembl" id="ENSOMYT00000084026.2">
    <property type="protein sequence ID" value="ENSOMYP00000077191.2"/>
    <property type="gene ID" value="ENSOMYG00000035696.2"/>
</dbReference>
<evidence type="ECO:0000256" key="8">
    <source>
        <dbReference type="SAM" id="SignalP"/>
    </source>
</evidence>
<dbReference type="Proteomes" id="UP000694395">
    <property type="component" value="Chromosome 6"/>
</dbReference>
<dbReference type="Pfam" id="PF16070">
    <property type="entry name" value="Ig_TMEM132_4th"/>
    <property type="match status" value="1"/>
</dbReference>
<comment type="similarity">
    <text evidence="2">Belongs to the TMEM132 family.</text>
</comment>
<dbReference type="GeneID" id="110525720"/>
<feature type="domain" description="Transmembrane protein TMEM132 N-terminal" evidence="9">
    <location>
        <begin position="47"/>
        <end position="107"/>
    </location>
</feature>
<dbReference type="Pfam" id="PF15706">
    <property type="entry name" value="TMEM132_C"/>
    <property type="match status" value="1"/>
</dbReference>
<feature type="signal peptide" evidence="8">
    <location>
        <begin position="1"/>
        <end position="23"/>
    </location>
</feature>
<evidence type="ECO:0000259" key="9">
    <source>
        <dbReference type="Pfam" id="PF15705"/>
    </source>
</evidence>
<feature type="domain" description="Transmembrane protein TMEM132 fifth" evidence="14">
    <location>
        <begin position="524"/>
        <end position="659"/>
    </location>
</feature>
<dbReference type="RefSeq" id="XP_036835613.1">
    <property type="nucleotide sequence ID" value="XM_036979718.1"/>
</dbReference>
<feature type="domain" description="Transmembrane protein TMEM132 second Ig-like" evidence="13">
    <location>
        <begin position="125"/>
        <end position="260"/>
    </location>
</feature>
<feature type="region of interest" description="Disordered" evidence="6">
    <location>
        <begin position="794"/>
        <end position="928"/>
    </location>
</feature>
<dbReference type="InterPro" id="IPR055423">
    <property type="entry name" value="Ig_TMEM132_5th"/>
</dbReference>
<dbReference type="InterPro" id="IPR031436">
    <property type="entry name" value="TMEM132_C"/>
</dbReference>